<evidence type="ECO:0000313" key="3">
    <source>
        <dbReference type="Proteomes" id="UP000642094"/>
    </source>
</evidence>
<reference evidence="2 3" key="1">
    <citation type="journal article" date="2020" name="ISME J.">
        <title>Comparative genomics reveals insights into cyanobacterial evolution and habitat adaptation.</title>
        <authorList>
            <person name="Chen M.Y."/>
            <person name="Teng W.K."/>
            <person name="Zhao L."/>
            <person name="Hu C.X."/>
            <person name="Zhou Y.K."/>
            <person name="Han B.P."/>
            <person name="Song L.R."/>
            <person name="Shu W.S."/>
        </authorList>
    </citation>
    <scope>NUCLEOTIDE SEQUENCE [LARGE SCALE GENOMIC DNA]</scope>
    <source>
        <strain evidence="2 3">FACHB-723</strain>
    </source>
</reference>
<feature type="transmembrane region" description="Helical" evidence="1">
    <location>
        <begin position="51"/>
        <end position="69"/>
    </location>
</feature>
<organism evidence="2 3">
    <name type="scientific">Pseudanabaena mucicola FACHB-723</name>
    <dbReference type="NCBI Taxonomy" id="2692860"/>
    <lineage>
        <taxon>Bacteria</taxon>
        <taxon>Bacillati</taxon>
        <taxon>Cyanobacteriota</taxon>
        <taxon>Cyanophyceae</taxon>
        <taxon>Pseudanabaenales</taxon>
        <taxon>Pseudanabaenaceae</taxon>
        <taxon>Pseudanabaena</taxon>
    </lineage>
</organism>
<proteinExistence type="predicted"/>
<dbReference type="RefSeq" id="WP_190403240.1">
    <property type="nucleotide sequence ID" value="NZ_JACJQB010000015.1"/>
</dbReference>
<evidence type="ECO:0000313" key="2">
    <source>
        <dbReference type="EMBL" id="MBD2188388.1"/>
    </source>
</evidence>
<keyword evidence="3" id="KW-1185">Reference proteome</keyword>
<sequence length="81" mass="9220">METIGRWTNKFLMFNLFLVFFFFAWLLVALGGESLKINLGLELWRQLWEPLIQPVLGIVMAGAIASGIISKVKQKLAKPQQ</sequence>
<feature type="transmembrane region" description="Helical" evidence="1">
    <location>
        <begin position="12"/>
        <end position="31"/>
    </location>
</feature>
<dbReference type="EMBL" id="JACJQB010000015">
    <property type="protein sequence ID" value="MBD2188388.1"/>
    <property type="molecule type" value="Genomic_DNA"/>
</dbReference>
<evidence type="ECO:0000256" key="1">
    <source>
        <dbReference type="SAM" id="Phobius"/>
    </source>
</evidence>
<name>A0ABR7ZWQ6_9CYAN</name>
<gene>
    <name evidence="2" type="ORF">H6F41_09545</name>
</gene>
<comment type="caution">
    <text evidence="2">The sequence shown here is derived from an EMBL/GenBank/DDBJ whole genome shotgun (WGS) entry which is preliminary data.</text>
</comment>
<dbReference type="Proteomes" id="UP000642094">
    <property type="component" value="Unassembled WGS sequence"/>
</dbReference>
<keyword evidence="1" id="KW-0812">Transmembrane</keyword>
<keyword evidence="1" id="KW-1133">Transmembrane helix</keyword>
<protein>
    <recommendedName>
        <fullName evidence="4">DUF1049 domain-containing protein</fullName>
    </recommendedName>
</protein>
<keyword evidence="1" id="KW-0472">Membrane</keyword>
<evidence type="ECO:0008006" key="4">
    <source>
        <dbReference type="Google" id="ProtNLM"/>
    </source>
</evidence>
<accession>A0ABR7ZWQ6</accession>